<dbReference type="AlphaFoldDB" id="A0A6A6V2X1"/>
<feature type="domain" description="Zn(2)-C6 fungal-type" evidence="5">
    <location>
        <begin position="37"/>
        <end position="67"/>
    </location>
</feature>
<dbReference type="GO" id="GO:0000981">
    <property type="term" value="F:DNA-binding transcription factor activity, RNA polymerase II-specific"/>
    <property type="evidence" value="ECO:0007669"/>
    <property type="project" value="InterPro"/>
</dbReference>
<dbReference type="GO" id="GO:0008270">
    <property type="term" value="F:zinc ion binding"/>
    <property type="evidence" value="ECO:0007669"/>
    <property type="project" value="InterPro"/>
</dbReference>
<feature type="compositionally biased region" description="Low complexity" evidence="4">
    <location>
        <begin position="210"/>
        <end position="222"/>
    </location>
</feature>
<dbReference type="EMBL" id="MU006585">
    <property type="protein sequence ID" value="KAF2744922.1"/>
    <property type="molecule type" value="Genomic_DNA"/>
</dbReference>
<evidence type="ECO:0000313" key="6">
    <source>
        <dbReference type="EMBL" id="KAF2744922.1"/>
    </source>
</evidence>
<keyword evidence="3" id="KW-0175">Coiled coil</keyword>
<reference evidence="6" key="1">
    <citation type="journal article" date="2020" name="Stud. Mycol.">
        <title>101 Dothideomycetes genomes: a test case for predicting lifestyles and emergence of pathogens.</title>
        <authorList>
            <person name="Haridas S."/>
            <person name="Albert R."/>
            <person name="Binder M."/>
            <person name="Bloem J."/>
            <person name="Labutti K."/>
            <person name="Salamov A."/>
            <person name="Andreopoulos B."/>
            <person name="Baker S."/>
            <person name="Barry K."/>
            <person name="Bills G."/>
            <person name="Bluhm B."/>
            <person name="Cannon C."/>
            <person name="Castanera R."/>
            <person name="Culley D."/>
            <person name="Daum C."/>
            <person name="Ezra D."/>
            <person name="Gonzalez J."/>
            <person name="Henrissat B."/>
            <person name="Kuo A."/>
            <person name="Liang C."/>
            <person name="Lipzen A."/>
            <person name="Lutzoni F."/>
            <person name="Magnuson J."/>
            <person name="Mondo S."/>
            <person name="Nolan M."/>
            <person name="Ohm R."/>
            <person name="Pangilinan J."/>
            <person name="Park H.-J."/>
            <person name="Ramirez L."/>
            <person name="Alfaro M."/>
            <person name="Sun H."/>
            <person name="Tritt A."/>
            <person name="Yoshinaga Y."/>
            <person name="Zwiers L.-H."/>
            <person name="Turgeon B."/>
            <person name="Goodwin S."/>
            <person name="Spatafora J."/>
            <person name="Crous P."/>
            <person name="Grigoriev I."/>
        </authorList>
    </citation>
    <scope>NUCLEOTIDE SEQUENCE</scope>
    <source>
        <strain evidence="6">CBS 119925</strain>
    </source>
</reference>
<evidence type="ECO:0000313" key="7">
    <source>
        <dbReference type="Proteomes" id="UP000799440"/>
    </source>
</evidence>
<keyword evidence="2" id="KW-0539">Nucleus</keyword>
<feature type="region of interest" description="Disordered" evidence="4">
    <location>
        <begin position="1"/>
        <end position="29"/>
    </location>
</feature>
<dbReference type="CDD" id="cd00067">
    <property type="entry name" value="GAL4"/>
    <property type="match status" value="1"/>
</dbReference>
<evidence type="ECO:0000256" key="4">
    <source>
        <dbReference type="SAM" id="MobiDB-lite"/>
    </source>
</evidence>
<dbReference type="GO" id="GO:0006351">
    <property type="term" value="P:DNA-templated transcription"/>
    <property type="evidence" value="ECO:0007669"/>
    <property type="project" value="InterPro"/>
</dbReference>
<dbReference type="Pfam" id="PF00172">
    <property type="entry name" value="Zn_clus"/>
    <property type="match status" value="1"/>
</dbReference>
<dbReference type="OrthoDB" id="426882at2759"/>
<dbReference type="SMART" id="SM00066">
    <property type="entry name" value="GAL4"/>
    <property type="match status" value="1"/>
</dbReference>
<evidence type="ECO:0000256" key="2">
    <source>
        <dbReference type="ARBA" id="ARBA00023242"/>
    </source>
</evidence>
<dbReference type="PROSITE" id="PS00463">
    <property type="entry name" value="ZN2_CY6_FUNGAL_1"/>
    <property type="match status" value="1"/>
</dbReference>
<dbReference type="SUPFAM" id="SSF57701">
    <property type="entry name" value="Zn2/Cys6 DNA-binding domain"/>
    <property type="match status" value="1"/>
</dbReference>
<keyword evidence="1" id="KW-0479">Metal-binding</keyword>
<protein>
    <recommendedName>
        <fullName evidence="5">Zn(2)-C6 fungal-type domain-containing protein</fullName>
    </recommendedName>
</protein>
<dbReference type="InterPro" id="IPR053187">
    <property type="entry name" value="Notoamide_regulator"/>
</dbReference>
<proteinExistence type="predicted"/>
<evidence type="ECO:0000256" key="3">
    <source>
        <dbReference type="SAM" id="Coils"/>
    </source>
</evidence>
<feature type="coiled-coil region" evidence="3">
    <location>
        <begin position="76"/>
        <end position="103"/>
    </location>
</feature>
<feature type="compositionally biased region" description="Low complexity" evidence="4">
    <location>
        <begin position="16"/>
        <end position="27"/>
    </location>
</feature>
<feature type="region of interest" description="Disordered" evidence="4">
    <location>
        <begin position="134"/>
        <end position="163"/>
    </location>
</feature>
<dbReference type="InterPro" id="IPR001138">
    <property type="entry name" value="Zn2Cys6_DnaBD"/>
</dbReference>
<dbReference type="PANTHER" id="PTHR47256:SF1">
    <property type="entry name" value="ZN(II)2CYS6 TRANSCRIPTION FACTOR (EUROFUNG)"/>
    <property type="match status" value="1"/>
</dbReference>
<dbReference type="PANTHER" id="PTHR47256">
    <property type="entry name" value="ZN(II)2CYS6 TRANSCRIPTION FACTOR (EUROFUNG)-RELATED"/>
    <property type="match status" value="1"/>
</dbReference>
<evidence type="ECO:0000256" key="1">
    <source>
        <dbReference type="ARBA" id="ARBA00022723"/>
    </source>
</evidence>
<organism evidence="6 7">
    <name type="scientific">Sporormia fimetaria CBS 119925</name>
    <dbReference type="NCBI Taxonomy" id="1340428"/>
    <lineage>
        <taxon>Eukaryota</taxon>
        <taxon>Fungi</taxon>
        <taxon>Dikarya</taxon>
        <taxon>Ascomycota</taxon>
        <taxon>Pezizomycotina</taxon>
        <taxon>Dothideomycetes</taxon>
        <taxon>Pleosporomycetidae</taxon>
        <taxon>Pleosporales</taxon>
        <taxon>Sporormiaceae</taxon>
        <taxon>Sporormia</taxon>
    </lineage>
</organism>
<dbReference type="InterPro" id="IPR036864">
    <property type="entry name" value="Zn2-C6_fun-type_DNA-bd_sf"/>
</dbReference>
<dbReference type="Gene3D" id="4.10.240.10">
    <property type="entry name" value="Zn(2)-C6 fungal-type DNA-binding domain"/>
    <property type="match status" value="1"/>
</dbReference>
<name>A0A6A6V2X1_9PLEO</name>
<gene>
    <name evidence="6" type="ORF">M011DRAFT_407366</name>
</gene>
<dbReference type="Proteomes" id="UP000799440">
    <property type="component" value="Unassembled WGS sequence"/>
</dbReference>
<dbReference type="InterPro" id="IPR007219">
    <property type="entry name" value="XnlR_reg_dom"/>
</dbReference>
<sequence>MAHFRPLQPAPMDQEQPVQQQRTQVTQKPKRTVTLGACVACRKRKSKCDGARPTCTCCSQKDTECVYELGPHEKPSQAMKRKNEEMQGELSNLRQLYDFLRLRPEQEALDILRQIRDSSPTTTPSQHIKQIAESIRSGESTSQPVQSSSTPDTPNMPPLPPIRMALGSLDTEYQMPLPRLRYHDILTSASHSEIAAKRRHLDEDADISRYSESSTTPRTPSSVELATQPSLHLMPTDTRLQAVADWTDVITDRGVLTQLMHDWYRWEHRYHHFLDWNAFLDDLSQGRTEFCSRLLVNAVLASASFLSTLVQDRSNPFCENIITSFYTESIRLWNEEREDSLTKLQAALLLFMVIGKHGRDKTAHGFLVEACRMGRDLGLFEGGTSPSPQRPSGVSPEKWATVRAATAWSLFNFQLRLMSSTYIFEPILKSKPLLPIPYDDNNDAEALFRAECARQSIMLDVTISLADTEMNQARTPPDPELIETLHIRLKTWWDNRNPSLDPDKNSTPENILAATSALKSLRRLLTLQEVCIGWDSTVPYIMHPIMVTAFGCLDEIHTAQLSHLSLEMHESYLGLLTCLRGLDAISKYIYYAQILFRLLTQACQSLAIRLPAEAMGTLEKYRSEEWTRLARDRVSSRYVADMRNVVQGMEMLRMDAVVAQWEGLSLEEKGDEGRGRGGL</sequence>
<dbReference type="CDD" id="cd12148">
    <property type="entry name" value="fungal_TF_MHR"/>
    <property type="match status" value="1"/>
</dbReference>
<dbReference type="PROSITE" id="PS50048">
    <property type="entry name" value="ZN2_CY6_FUNGAL_2"/>
    <property type="match status" value="1"/>
</dbReference>
<accession>A0A6A6V2X1</accession>
<dbReference type="Pfam" id="PF04082">
    <property type="entry name" value="Fungal_trans"/>
    <property type="match status" value="1"/>
</dbReference>
<feature type="compositionally biased region" description="Low complexity" evidence="4">
    <location>
        <begin position="140"/>
        <end position="153"/>
    </location>
</feature>
<dbReference type="GO" id="GO:0003677">
    <property type="term" value="F:DNA binding"/>
    <property type="evidence" value="ECO:0007669"/>
    <property type="project" value="InterPro"/>
</dbReference>
<keyword evidence="7" id="KW-1185">Reference proteome</keyword>
<feature type="region of interest" description="Disordered" evidence="4">
    <location>
        <begin position="197"/>
        <end position="223"/>
    </location>
</feature>
<evidence type="ECO:0000259" key="5">
    <source>
        <dbReference type="PROSITE" id="PS50048"/>
    </source>
</evidence>
<feature type="compositionally biased region" description="Basic and acidic residues" evidence="4">
    <location>
        <begin position="197"/>
        <end position="209"/>
    </location>
</feature>